<protein>
    <submittedName>
        <fullName evidence="1">17478_t:CDS:1</fullName>
    </submittedName>
</protein>
<accession>A0ACA9K8G9</accession>
<keyword evidence="2" id="KW-1185">Reference proteome</keyword>
<dbReference type="EMBL" id="CAJVQC010000031">
    <property type="protein sequence ID" value="CAG8458247.1"/>
    <property type="molecule type" value="Genomic_DNA"/>
</dbReference>
<comment type="caution">
    <text evidence="1">The sequence shown here is derived from an EMBL/GenBank/DDBJ whole genome shotgun (WGS) entry which is preliminary data.</text>
</comment>
<gene>
    <name evidence="1" type="ORF">RPERSI_LOCUS41</name>
</gene>
<sequence>MISYWTTTSWIENIHLSYLKESLNNEDISQKAIKLVKKTTQKFSNSTVGLALKRYTIWYKEASVDLIQYSITNISNFLVKMSDEGLLYNTIALYHSAISEVYDLIDSLRVGYHPSIAKIILSIYKNNSSPPPPEDAINIILVLEYITLLDTNKEMLMINLLRKTAFLLAITSATRHSNL</sequence>
<organism evidence="1 2">
    <name type="scientific">Racocetra persica</name>
    <dbReference type="NCBI Taxonomy" id="160502"/>
    <lineage>
        <taxon>Eukaryota</taxon>
        <taxon>Fungi</taxon>
        <taxon>Fungi incertae sedis</taxon>
        <taxon>Mucoromycota</taxon>
        <taxon>Glomeromycotina</taxon>
        <taxon>Glomeromycetes</taxon>
        <taxon>Diversisporales</taxon>
        <taxon>Gigasporaceae</taxon>
        <taxon>Racocetra</taxon>
    </lineage>
</organism>
<reference evidence="1" key="1">
    <citation type="submission" date="2021-06" db="EMBL/GenBank/DDBJ databases">
        <authorList>
            <person name="Kallberg Y."/>
            <person name="Tangrot J."/>
            <person name="Rosling A."/>
        </authorList>
    </citation>
    <scope>NUCLEOTIDE SEQUENCE</scope>
    <source>
        <strain evidence="1">MA461A</strain>
    </source>
</reference>
<name>A0ACA9K8G9_9GLOM</name>
<evidence type="ECO:0000313" key="1">
    <source>
        <dbReference type="EMBL" id="CAG8458247.1"/>
    </source>
</evidence>
<dbReference type="Proteomes" id="UP000789920">
    <property type="component" value="Unassembled WGS sequence"/>
</dbReference>
<proteinExistence type="predicted"/>
<evidence type="ECO:0000313" key="2">
    <source>
        <dbReference type="Proteomes" id="UP000789920"/>
    </source>
</evidence>